<dbReference type="Gene3D" id="2.60.200.20">
    <property type="match status" value="1"/>
</dbReference>
<proteinExistence type="predicted"/>
<dbReference type="PANTHER" id="PTHR23308">
    <property type="entry name" value="NUCLEAR INHIBITOR OF PROTEIN PHOSPHATASE-1"/>
    <property type="match status" value="1"/>
</dbReference>
<dbReference type="InterPro" id="IPR012551">
    <property type="entry name" value="DUF1707_SHOCT-like"/>
</dbReference>
<organism evidence="3 4">
    <name type="scientific">Kitasatospora atroaurantiaca</name>
    <dbReference type="NCBI Taxonomy" id="285545"/>
    <lineage>
        <taxon>Bacteria</taxon>
        <taxon>Bacillati</taxon>
        <taxon>Actinomycetota</taxon>
        <taxon>Actinomycetes</taxon>
        <taxon>Kitasatosporales</taxon>
        <taxon>Streptomycetaceae</taxon>
        <taxon>Kitasatospora</taxon>
    </lineage>
</organism>
<dbReference type="InterPro" id="IPR000253">
    <property type="entry name" value="FHA_dom"/>
</dbReference>
<protein>
    <submittedName>
        <fullName evidence="3">Uncharacterized protein DUF1707</fullName>
    </submittedName>
</protein>
<dbReference type="InterPro" id="IPR050923">
    <property type="entry name" value="Cell_Proc_Reg/RNA_Proc"/>
</dbReference>
<evidence type="ECO:0000256" key="1">
    <source>
        <dbReference type="ARBA" id="ARBA00022553"/>
    </source>
</evidence>
<dbReference type="EMBL" id="VIVR01000001">
    <property type="protein sequence ID" value="TWE19919.1"/>
    <property type="molecule type" value="Genomic_DNA"/>
</dbReference>
<dbReference type="PROSITE" id="PS50006">
    <property type="entry name" value="FHA_DOMAIN"/>
    <property type="match status" value="1"/>
</dbReference>
<evidence type="ECO:0000259" key="2">
    <source>
        <dbReference type="PROSITE" id="PS50006"/>
    </source>
</evidence>
<gene>
    <name evidence="3" type="ORF">FB465_5056</name>
</gene>
<dbReference type="AlphaFoldDB" id="A0A561EWD4"/>
<reference evidence="3 4" key="1">
    <citation type="submission" date="2019-06" db="EMBL/GenBank/DDBJ databases">
        <title>Sequencing the genomes of 1000 actinobacteria strains.</title>
        <authorList>
            <person name="Klenk H.-P."/>
        </authorList>
    </citation>
    <scope>NUCLEOTIDE SEQUENCE [LARGE SCALE GENOMIC DNA]</scope>
    <source>
        <strain evidence="3 4">DSM 41649</strain>
    </source>
</reference>
<name>A0A561EWD4_9ACTN</name>
<keyword evidence="4" id="KW-1185">Reference proteome</keyword>
<evidence type="ECO:0000313" key="3">
    <source>
        <dbReference type="EMBL" id="TWE19919.1"/>
    </source>
</evidence>
<dbReference type="Pfam" id="PF08044">
    <property type="entry name" value="DUF1707"/>
    <property type="match status" value="1"/>
</dbReference>
<dbReference type="Proteomes" id="UP000318416">
    <property type="component" value="Unassembled WGS sequence"/>
</dbReference>
<feature type="domain" description="FHA" evidence="2">
    <location>
        <begin position="108"/>
        <end position="157"/>
    </location>
</feature>
<dbReference type="SMART" id="SM00240">
    <property type="entry name" value="FHA"/>
    <property type="match status" value="1"/>
</dbReference>
<dbReference type="InterPro" id="IPR008984">
    <property type="entry name" value="SMAD_FHA_dom_sf"/>
</dbReference>
<dbReference type="RefSeq" id="WP_145794006.1">
    <property type="nucleotide sequence ID" value="NZ_BAAABR010000003.1"/>
</dbReference>
<dbReference type="SUPFAM" id="SSF49879">
    <property type="entry name" value="SMAD/FHA domain"/>
    <property type="match status" value="1"/>
</dbReference>
<dbReference type="Pfam" id="PF00498">
    <property type="entry name" value="FHA"/>
    <property type="match status" value="1"/>
</dbReference>
<dbReference type="CDD" id="cd00060">
    <property type="entry name" value="FHA"/>
    <property type="match status" value="1"/>
</dbReference>
<accession>A0A561EWD4</accession>
<dbReference type="OrthoDB" id="151099at2"/>
<keyword evidence="1" id="KW-0597">Phosphoprotein</keyword>
<comment type="caution">
    <text evidence="3">The sequence shown here is derived from an EMBL/GenBank/DDBJ whole genome shotgun (WGS) entry which is preliminary data.</text>
</comment>
<evidence type="ECO:0000313" key="4">
    <source>
        <dbReference type="Proteomes" id="UP000318416"/>
    </source>
</evidence>
<sequence length="181" mass="19780">MTPAEFRTRVSRPSEAERDRALGVLRDSVGSGRMSHDTFMGRMELVLTARSQAELDHALRDLQAAGRVSALALRTVGRISAFTARLRRTWHTEQLPGLSLPAPGTAPLRIGRIPGSDLRLSDGSVSRRHAELRYEADGWTLHDLGSTNGTHVNGLRVAGTIRVHPGDQVRFGRLSFRLAAG</sequence>